<dbReference type="Proteomes" id="UP001235840">
    <property type="component" value="Unassembled WGS sequence"/>
</dbReference>
<comment type="caution">
    <text evidence="1">The sequence shown here is derived from an EMBL/GenBank/DDBJ whole genome shotgun (WGS) entry which is preliminary data.</text>
</comment>
<dbReference type="PANTHER" id="PTHR43664:SF1">
    <property type="entry name" value="BETA-METHYLMALYL-COA DEHYDRATASE"/>
    <property type="match status" value="1"/>
</dbReference>
<dbReference type="EMBL" id="JAUSTY010000001">
    <property type="protein sequence ID" value="MDQ0164176.1"/>
    <property type="molecule type" value="Genomic_DNA"/>
</dbReference>
<name>A0ABT9VT63_9BACI</name>
<dbReference type="Gene3D" id="3.10.129.10">
    <property type="entry name" value="Hotdog Thioesterase"/>
    <property type="match status" value="1"/>
</dbReference>
<dbReference type="InterPro" id="IPR052342">
    <property type="entry name" value="MCH/BMMD"/>
</dbReference>
<dbReference type="SUPFAM" id="SSF54637">
    <property type="entry name" value="Thioesterase/thiol ester dehydrase-isomerase"/>
    <property type="match status" value="1"/>
</dbReference>
<accession>A0ABT9VT63</accession>
<dbReference type="InterPro" id="IPR029069">
    <property type="entry name" value="HotDog_dom_sf"/>
</dbReference>
<proteinExistence type="predicted"/>
<sequence length="156" mass="17562">MGKKRALGQYVDQIQVGDSFHTESNIEDKDILIYLGLSDDANPVYIQHNYAVQTAYQKPIVPHVMLVGIVYSSINKHIPGPGSVVLSSQFEFPEVLYHYAKIDTHLDVIALHPKQNEVTFSVLIKDEQSRTVLRGKVKVAPPLPLKPLHENAFENF</sequence>
<evidence type="ECO:0000313" key="1">
    <source>
        <dbReference type="EMBL" id="MDQ0164176.1"/>
    </source>
</evidence>
<evidence type="ECO:0008006" key="3">
    <source>
        <dbReference type="Google" id="ProtNLM"/>
    </source>
</evidence>
<protein>
    <recommendedName>
        <fullName evidence="3">Enoyl-CoA hydratase</fullName>
    </recommendedName>
</protein>
<evidence type="ECO:0000313" key="2">
    <source>
        <dbReference type="Proteomes" id="UP001235840"/>
    </source>
</evidence>
<keyword evidence="2" id="KW-1185">Reference proteome</keyword>
<dbReference type="PANTHER" id="PTHR43664">
    <property type="entry name" value="MONOAMINE OXIDASE-RELATED"/>
    <property type="match status" value="1"/>
</dbReference>
<gene>
    <name evidence="1" type="ORF">J2S11_000075</name>
</gene>
<organism evidence="1 2">
    <name type="scientific">Caldalkalibacillus horti</name>
    <dbReference type="NCBI Taxonomy" id="77523"/>
    <lineage>
        <taxon>Bacteria</taxon>
        <taxon>Bacillati</taxon>
        <taxon>Bacillota</taxon>
        <taxon>Bacilli</taxon>
        <taxon>Bacillales</taxon>
        <taxon>Bacillaceae</taxon>
        <taxon>Caldalkalibacillus</taxon>
    </lineage>
</organism>
<reference evidence="1 2" key="1">
    <citation type="submission" date="2023-07" db="EMBL/GenBank/DDBJ databases">
        <title>Genomic Encyclopedia of Type Strains, Phase IV (KMG-IV): sequencing the most valuable type-strain genomes for metagenomic binning, comparative biology and taxonomic classification.</title>
        <authorList>
            <person name="Goeker M."/>
        </authorList>
    </citation>
    <scope>NUCLEOTIDE SEQUENCE [LARGE SCALE GENOMIC DNA]</scope>
    <source>
        <strain evidence="1 2">DSM 12751</strain>
    </source>
</reference>